<protein>
    <submittedName>
        <fullName evidence="1 2">Uncharacterized protein</fullName>
    </submittedName>
</protein>
<reference evidence="1" key="2">
    <citation type="submission" date="2016-05" db="EMBL/GenBank/DDBJ databases">
        <title>Comparative analysis highlights variable genome content of wheat rusts and divergence of the mating loci.</title>
        <authorList>
            <person name="Cuomo C.A."/>
            <person name="Bakkeren G."/>
            <person name="Szabo L."/>
            <person name="Khalil H."/>
            <person name="Joly D."/>
            <person name="Goldberg J."/>
            <person name="Young S."/>
            <person name="Zeng Q."/>
            <person name="Fellers J."/>
        </authorList>
    </citation>
    <scope>NUCLEOTIDE SEQUENCE [LARGE SCALE GENOMIC DNA]</scope>
    <source>
        <strain evidence="1">1-1 BBBD Race 1</strain>
    </source>
</reference>
<organism evidence="1">
    <name type="scientific">Puccinia triticina (isolate 1-1 / race 1 (BBBD))</name>
    <name type="common">Brown leaf rust fungus</name>
    <dbReference type="NCBI Taxonomy" id="630390"/>
    <lineage>
        <taxon>Eukaryota</taxon>
        <taxon>Fungi</taxon>
        <taxon>Dikarya</taxon>
        <taxon>Basidiomycota</taxon>
        <taxon>Pucciniomycotina</taxon>
        <taxon>Pucciniomycetes</taxon>
        <taxon>Pucciniales</taxon>
        <taxon>Pucciniaceae</taxon>
        <taxon>Puccinia</taxon>
    </lineage>
</organism>
<name>A0A180G7Q5_PUCT1</name>
<evidence type="ECO:0000313" key="1">
    <source>
        <dbReference type="EMBL" id="OAV88735.1"/>
    </source>
</evidence>
<dbReference type="Proteomes" id="UP000005240">
    <property type="component" value="Unassembled WGS sequence"/>
</dbReference>
<feature type="non-terminal residue" evidence="1">
    <location>
        <position position="55"/>
    </location>
</feature>
<reference evidence="2" key="4">
    <citation type="submission" date="2025-05" db="UniProtKB">
        <authorList>
            <consortium name="EnsemblFungi"/>
        </authorList>
    </citation>
    <scope>IDENTIFICATION</scope>
    <source>
        <strain evidence="2">isolate 1-1 / race 1 (BBBD)</strain>
    </source>
</reference>
<evidence type="ECO:0000313" key="3">
    <source>
        <dbReference type="Proteomes" id="UP000005240"/>
    </source>
</evidence>
<dbReference type="EMBL" id="ADAS02000157">
    <property type="protein sequence ID" value="OAV88735.1"/>
    <property type="molecule type" value="Genomic_DNA"/>
</dbReference>
<dbReference type="AlphaFoldDB" id="A0A180G7Q5"/>
<dbReference type="EnsemblFungi" id="PTTG_10647-t43_1">
    <property type="protein sequence ID" value="PTTG_10647-t43_1-p1"/>
    <property type="gene ID" value="PTTG_10647"/>
</dbReference>
<reference evidence="2 3" key="3">
    <citation type="journal article" date="2017" name="G3 (Bethesda)">
        <title>Comparative analysis highlights variable genome content of wheat rusts and divergence of the mating loci.</title>
        <authorList>
            <person name="Cuomo C.A."/>
            <person name="Bakkeren G."/>
            <person name="Khalil H.B."/>
            <person name="Panwar V."/>
            <person name="Joly D."/>
            <person name="Linning R."/>
            <person name="Sakthikumar S."/>
            <person name="Song X."/>
            <person name="Adiconis X."/>
            <person name="Fan L."/>
            <person name="Goldberg J.M."/>
            <person name="Levin J.Z."/>
            <person name="Young S."/>
            <person name="Zeng Q."/>
            <person name="Anikster Y."/>
            <person name="Bruce M."/>
            <person name="Wang M."/>
            <person name="Yin C."/>
            <person name="McCallum B."/>
            <person name="Szabo L.J."/>
            <person name="Hulbert S."/>
            <person name="Chen X."/>
            <person name="Fellers J.P."/>
        </authorList>
    </citation>
    <scope>NUCLEOTIDE SEQUENCE</scope>
    <source>
        <strain evidence="2">isolate 1-1 / race 1 (BBBD)</strain>
        <strain evidence="3">Isolate 1-1 / race 1 (BBBD)</strain>
    </source>
</reference>
<dbReference type="VEuPathDB" id="FungiDB:PTTG_10647"/>
<reference evidence="1" key="1">
    <citation type="submission" date="2009-11" db="EMBL/GenBank/DDBJ databases">
        <authorList>
            <consortium name="The Broad Institute Genome Sequencing Platform"/>
            <person name="Ward D."/>
            <person name="Feldgarden M."/>
            <person name="Earl A."/>
            <person name="Young S.K."/>
            <person name="Zeng Q."/>
            <person name="Koehrsen M."/>
            <person name="Alvarado L."/>
            <person name="Berlin A."/>
            <person name="Bochicchio J."/>
            <person name="Borenstein D."/>
            <person name="Chapman S.B."/>
            <person name="Chen Z."/>
            <person name="Engels R."/>
            <person name="Freedman E."/>
            <person name="Gellesch M."/>
            <person name="Goldberg J."/>
            <person name="Griggs A."/>
            <person name="Gujja S."/>
            <person name="Heilman E."/>
            <person name="Heiman D."/>
            <person name="Hepburn T."/>
            <person name="Howarth C."/>
            <person name="Jen D."/>
            <person name="Larson L."/>
            <person name="Lewis B."/>
            <person name="Mehta T."/>
            <person name="Park D."/>
            <person name="Pearson M."/>
            <person name="Roberts A."/>
            <person name="Saif S."/>
            <person name="Shea T."/>
            <person name="Shenoy N."/>
            <person name="Sisk P."/>
            <person name="Stolte C."/>
            <person name="Sykes S."/>
            <person name="Thomson T."/>
            <person name="Walk T."/>
            <person name="White J."/>
            <person name="Yandava C."/>
            <person name="Izard J."/>
            <person name="Baranova O.V."/>
            <person name="Blanton J.M."/>
            <person name="Tanner A.C."/>
            <person name="Dewhirst F.E."/>
            <person name="Haas B."/>
            <person name="Nusbaum C."/>
            <person name="Birren B."/>
        </authorList>
    </citation>
    <scope>NUCLEOTIDE SEQUENCE [LARGE SCALE GENOMIC DNA]</scope>
    <source>
        <strain evidence="1">1-1 BBBD Race 1</strain>
    </source>
</reference>
<keyword evidence="3" id="KW-1185">Reference proteome</keyword>
<proteinExistence type="predicted"/>
<accession>A0A180G7Q5</accession>
<feature type="non-terminal residue" evidence="1">
    <location>
        <position position="1"/>
    </location>
</feature>
<evidence type="ECO:0000313" key="2">
    <source>
        <dbReference type="EnsemblFungi" id="PTTG_10647-t43_1-p1"/>
    </source>
</evidence>
<gene>
    <name evidence="1" type="ORF">PTTG_10647</name>
</gene>
<sequence length="55" mass="5771">ISPTVSEELKPNPPAAIVSPPTANCALAKPVDKALKANVLESILGNFHEGTRHLL</sequence>